<evidence type="ECO:0000313" key="2">
    <source>
        <dbReference type="Proteomes" id="UP000323082"/>
    </source>
</evidence>
<proteinExistence type="predicted"/>
<accession>A0A5B2U7J9</accession>
<reference evidence="1 2" key="1">
    <citation type="journal article" date="2015" name="Int. J. Syst. Evol. Microbiol.">
        <title>Chryseobacterium sediminis sp. nov., isolated from a river sediment.</title>
        <authorList>
            <person name="Kampfer P."/>
            <person name="Busse H.J."/>
            <person name="McInroy J.A."/>
            <person name="Glaeser S.P."/>
        </authorList>
    </citation>
    <scope>NUCLEOTIDE SEQUENCE [LARGE SCALE GENOMIC DNA]</scope>
    <source>
        <strain evidence="1 2">IMT-174</strain>
    </source>
</reference>
<sequence length="172" mass="20594">MNKENLKESINICITNLLQLAKINCWNLISSNLFFILSDFNEFEGANSTEKRWSRNRINNSKRLLTLDSAIEILHKEFYDLYDVTLYIFRANTRETIIEIQYYRKSNFEADYFAVVKDNPPMFHSKIAMPVYAWEGGKFDINWESGGGIHRVWKNFLWSNFLYRRKIKNLKR</sequence>
<dbReference type="EMBL" id="VUNZ01000001">
    <property type="protein sequence ID" value="KAA2222724.1"/>
    <property type="molecule type" value="Genomic_DNA"/>
</dbReference>
<dbReference type="RefSeq" id="WP_149831724.1">
    <property type="nucleotide sequence ID" value="NZ_VUNZ01000001.1"/>
</dbReference>
<dbReference type="AlphaFoldDB" id="A0A5B2U7J9"/>
<organism evidence="1 2">
    <name type="scientific">Chryseobacterium sediminis</name>
    <dbReference type="NCBI Taxonomy" id="1679494"/>
    <lineage>
        <taxon>Bacteria</taxon>
        <taxon>Pseudomonadati</taxon>
        <taxon>Bacteroidota</taxon>
        <taxon>Flavobacteriia</taxon>
        <taxon>Flavobacteriales</taxon>
        <taxon>Weeksellaceae</taxon>
        <taxon>Chryseobacterium group</taxon>
        <taxon>Chryseobacterium</taxon>
    </lineage>
</organism>
<protein>
    <submittedName>
        <fullName evidence="1">Uncharacterized protein</fullName>
    </submittedName>
</protein>
<dbReference type="Proteomes" id="UP000323082">
    <property type="component" value="Unassembled WGS sequence"/>
</dbReference>
<comment type="caution">
    <text evidence="1">The sequence shown here is derived from an EMBL/GenBank/DDBJ whole genome shotgun (WGS) entry which is preliminary data.</text>
</comment>
<evidence type="ECO:0000313" key="1">
    <source>
        <dbReference type="EMBL" id="KAA2222724.1"/>
    </source>
</evidence>
<dbReference type="OrthoDB" id="674560at2"/>
<gene>
    <name evidence="1" type="ORF">FW780_00570</name>
</gene>
<name>A0A5B2U7J9_9FLAO</name>